<keyword evidence="2" id="KW-0732">Signal</keyword>
<feature type="compositionally biased region" description="Polar residues" evidence="1">
    <location>
        <begin position="144"/>
        <end position="156"/>
    </location>
</feature>
<reference evidence="3" key="1">
    <citation type="submission" date="2016-04" db="EMBL/GenBank/DDBJ databases">
        <authorList>
            <person name="Calderon-Fernandez G.M.Sr."/>
        </authorList>
    </citation>
    <scope>NUCLEOTIDE SEQUENCE</scope>
    <source>
        <strain evidence="3">Int1</strain>
        <tissue evidence="3">Integument</tissue>
    </source>
</reference>
<name>A0A170XMV1_TRIIF</name>
<evidence type="ECO:0000256" key="1">
    <source>
        <dbReference type="SAM" id="MobiDB-lite"/>
    </source>
</evidence>
<evidence type="ECO:0000256" key="2">
    <source>
        <dbReference type="SAM" id="SignalP"/>
    </source>
</evidence>
<accession>A0A170XMV1</accession>
<dbReference type="AlphaFoldDB" id="A0A170XMV1"/>
<feature type="region of interest" description="Disordered" evidence="1">
    <location>
        <begin position="91"/>
        <end position="156"/>
    </location>
</feature>
<dbReference type="EMBL" id="GEMB01004242">
    <property type="protein sequence ID" value="JAR99027.1"/>
    <property type="molecule type" value="Transcribed_RNA"/>
</dbReference>
<organism evidence="3">
    <name type="scientific">Triatoma infestans</name>
    <name type="common">Assassin bug</name>
    <dbReference type="NCBI Taxonomy" id="30076"/>
    <lineage>
        <taxon>Eukaryota</taxon>
        <taxon>Metazoa</taxon>
        <taxon>Ecdysozoa</taxon>
        <taxon>Arthropoda</taxon>
        <taxon>Hexapoda</taxon>
        <taxon>Insecta</taxon>
        <taxon>Pterygota</taxon>
        <taxon>Neoptera</taxon>
        <taxon>Paraneoptera</taxon>
        <taxon>Hemiptera</taxon>
        <taxon>Heteroptera</taxon>
        <taxon>Panheteroptera</taxon>
        <taxon>Cimicomorpha</taxon>
        <taxon>Reduviidae</taxon>
        <taxon>Triatominae</taxon>
        <taxon>Triatoma</taxon>
    </lineage>
</organism>
<feature type="signal peptide" evidence="2">
    <location>
        <begin position="1"/>
        <end position="17"/>
    </location>
</feature>
<reference evidence="3" key="2">
    <citation type="journal article" date="2017" name="J. Med. Entomol.">
        <title>Transcriptome Analysis of the Triatoma infestans (Hemiptera: Reduviidae) Integument.</title>
        <authorList>
            <person name="Calderon-Fernandez G.M."/>
            <person name="Moriconi D.E."/>
            <person name="Dulbecco A.B."/>
            <person name="Juarez M.P."/>
        </authorList>
    </citation>
    <scope>NUCLEOTIDE SEQUENCE</scope>
    <source>
        <strain evidence="3">Int1</strain>
        <tissue evidence="3">Integument</tissue>
    </source>
</reference>
<feature type="chain" id="PRO_5007904714" evidence="2">
    <location>
        <begin position="18"/>
        <end position="156"/>
    </location>
</feature>
<evidence type="ECO:0000313" key="3">
    <source>
        <dbReference type="EMBL" id="JAR99027.1"/>
    </source>
</evidence>
<protein>
    <submittedName>
        <fullName evidence="3">Uncharacterized protein</fullName>
    </submittedName>
</protein>
<feature type="non-terminal residue" evidence="3">
    <location>
        <position position="1"/>
    </location>
</feature>
<sequence length="156" mass="17294">FMLIVTILVVVMQCKLQMRRNLQSQLLNRQRTYGNNTYHRPLNQEVEIVDLVVGRFNQGITNSDHQQDEAGNPGQLHVTYSTSIRTGAEIVGKPVEPPPYSQIAALPPSLQGPPPPYLPNSAEEDVTLLKARSGRSERHGLSKVQATSEPTLTNLN</sequence>
<proteinExistence type="predicted"/>